<sequence length="549" mass="63187">MRKYLYFTTIVLIALGLWQCARRGTPTGGPKDETPPELLLATPPSGTTNFVGNKIRLRFDEFVVTKDLRKQLIISPPMNNFPTILPNSASKWLEIRITDTLQPNTTYVLNFGNSIQDYNENNPYRDFKYVFSTGRTIDTLWYEGDVADAFEPTTDNFVTVMLYPYNEQYNDSIVYKQKPLYVTNTLDSLNSFAFEYLKEGKYKLIALKDKDNNYLFNPKSDKIGFLEAPISVHDLKGQSQGVYPKLRLFKEVLPYKASRPWQAATNRISLGYEGATHSLTVKPIGVGDDFKYVVAKDPKKDTLNIWYSPKQKDSLVIAVAHQQKVDTFRVRLRESKDIKPDSLRIEKLFSADLPMNKDFGFKSNIPLAKVDASKIKITQGKDSLAKKIDFKGELSADKLIYYLKFDKKNGERFNIQLLPKAIVDFFGHSNDSLKVAISTKPLEELSVLKLAIKGEGVALQFPIILQLTDSKGKEVKETYHFEKPQDLYILQYITPAKYQLRLIEDRNGNDKWDTGNFLKHLQPERVWFLGKEMELRANWEIEENWLLKD</sequence>
<evidence type="ECO:0000259" key="2">
    <source>
        <dbReference type="Pfam" id="PF13205"/>
    </source>
</evidence>
<keyword evidence="4" id="KW-1185">Reference proteome</keyword>
<comment type="caution">
    <text evidence="3">The sequence shown here is derived from an EMBL/GenBank/DDBJ whole genome shotgun (WGS) entry which is preliminary data.</text>
</comment>
<evidence type="ECO:0000256" key="1">
    <source>
        <dbReference type="ARBA" id="ARBA00022729"/>
    </source>
</evidence>
<evidence type="ECO:0000313" key="3">
    <source>
        <dbReference type="EMBL" id="MBO1883467.1"/>
    </source>
</evidence>
<proteinExistence type="predicted"/>
<gene>
    <name evidence="3" type="ORF">J4N46_03270</name>
</gene>
<dbReference type="Proteomes" id="UP000681610">
    <property type="component" value="Unassembled WGS sequence"/>
</dbReference>
<feature type="domain" description="SbsA Ig-like" evidence="2">
    <location>
        <begin position="32"/>
        <end position="133"/>
    </location>
</feature>
<name>A0ABS3PW50_9FLAO</name>
<dbReference type="InterPro" id="IPR032812">
    <property type="entry name" value="SbsA_Ig"/>
</dbReference>
<dbReference type="RefSeq" id="WP_208058154.1">
    <property type="nucleotide sequence ID" value="NZ_JAGDYP010000002.1"/>
</dbReference>
<organism evidence="3 4">
    <name type="scientific">Capnocytophaga bilenii</name>
    <dbReference type="NCBI Taxonomy" id="2819369"/>
    <lineage>
        <taxon>Bacteria</taxon>
        <taxon>Pseudomonadati</taxon>
        <taxon>Bacteroidota</taxon>
        <taxon>Flavobacteriia</taxon>
        <taxon>Flavobacteriales</taxon>
        <taxon>Flavobacteriaceae</taxon>
        <taxon>Capnocytophaga</taxon>
    </lineage>
</organism>
<keyword evidence="1" id="KW-0732">Signal</keyword>
<dbReference type="Pfam" id="PF13205">
    <property type="entry name" value="Big_5"/>
    <property type="match status" value="1"/>
</dbReference>
<reference evidence="3 4" key="1">
    <citation type="submission" date="2021-03" db="EMBL/GenBank/DDBJ databases">
        <title>Isolation and description of Capnocytophaga bilenii sp. nov., a novel Capnocytophaga species, isolated from a gingivitis subject.</title>
        <authorList>
            <person name="Antezack A."/>
            <person name="Monnet-Corti V."/>
            <person name="La Scola B."/>
        </authorList>
    </citation>
    <scope>NUCLEOTIDE SEQUENCE [LARGE SCALE GENOMIC DNA]</scope>
    <source>
        <strain evidence="3 4">Marseille-Q4570</strain>
    </source>
</reference>
<accession>A0ABS3PW50</accession>
<protein>
    <submittedName>
        <fullName evidence="3">Ig-like domain-containing protein</fullName>
    </submittedName>
</protein>
<dbReference type="EMBL" id="JAGDYP010000002">
    <property type="protein sequence ID" value="MBO1883467.1"/>
    <property type="molecule type" value="Genomic_DNA"/>
</dbReference>
<evidence type="ECO:0000313" key="4">
    <source>
        <dbReference type="Proteomes" id="UP000681610"/>
    </source>
</evidence>